<dbReference type="AlphaFoldDB" id="A0A4Z0YJD9"/>
<dbReference type="OrthoDB" id="3485856at2759"/>
<evidence type="ECO:0000313" key="2">
    <source>
        <dbReference type="Proteomes" id="UP000297716"/>
    </source>
</evidence>
<comment type="caution">
    <text evidence="1">The sequence shown here is derived from an EMBL/GenBank/DDBJ whole genome shotgun (WGS) entry which is preliminary data.</text>
</comment>
<dbReference type="Proteomes" id="UP000297716">
    <property type="component" value="Unassembled WGS sequence"/>
</dbReference>
<name>A0A4Z0YJD9_9PEZI</name>
<accession>A0A4Z0YJD9</accession>
<evidence type="ECO:0008006" key="3">
    <source>
        <dbReference type="Google" id="ProtNLM"/>
    </source>
</evidence>
<keyword evidence="2" id="KW-1185">Reference proteome</keyword>
<gene>
    <name evidence="1" type="ORF">E0Z10_g9774</name>
</gene>
<organism evidence="1 2">
    <name type="scientific">Xylaria hypoxylon</name>
    <dbReference type="NCBI Taxonomy" id="37992"/>
    <lineage>
        <taxon>Eukaryota</taxon>
        <taxon>Fungi</taxon>
        <taxon>Dikarya</taxon>
        <taxon>Ascomycota</taxon>
        <taxon>Pezizomycotina</taxon>
        <taxon>Sordariomycetes</taxon>
        <taxon>Xylariomycetidae</taxon>
        <taxon>Xylariales</taxon>
        <taxon>Xylariaceae</taxon>
        <taxon>Xylaria</taxon>
    </lineage>
</organism>
<proteinExistence type="predicted"/>
<protein>
    <recommendedName>
        <fullName evidence="3">Restriction endonuclease domain-containing protein</fullName>
    </recommendedName>
</protein>
<reference evidence="1 2" key="1">
    <citation type="submission" date="2019-03" db="EMBL/GenBank/DDBJ databases">
        <title>Draft genome sequence of Xylaria hypoxylon DSM 108379, a ubiquitous saprotrophic-parasitic fungi on hardwood.</title>
        <authorList>
            <person name="Buettner E."/>
            <person name="Leonhardt S."/>
            <person name="Gebauer A.M."/>
            <person name="Liers C."/>
            <person name="Hofrichter M."/>
            <person name="Kellner H."/>
        </authorList>
    </citation>
    <scope>NUCLEOTIDE SEQUENCE [LARGE SCALE GENOMIC DNA]</scope>
    <source>
        <strain evidence="1 2">DSM 108379</strain>
    </source>
</reference>
<evidence type="ECO:0000313" key="1">
    <source>
        <dbReference type="EMBL" id="TGJ78990.1"/>
    </source>
</evidence>
<dbReference type="EMBL" id="SKBN01000326">
    <property type="protein sequence ID" value="TGJ78990.1"/>
    <property type="molecule type" value="Genomic_DNA"/>
</dbReference>
<sequence length="300" mass="34358">MSSQRARRKRDAQSKVRIGRLTSEIQQIRDGAYPSGSSEVSRRKLLPIDYRALIESLALNEDLAGYFYDKIRVEGVPTGRDGKRIVEIARKINSLGTTPIKFDGSQLHPDCSYRYGSAADTQHPNMVVEVAWSRQPCKLRIRARELIHKSGGEIRTVVGLNFHGTWKIWETLKNQLDHPNRPHRGPVDAIVFRAVFDHETSQALFDSEGQPMITETPYVFCNEYGKIDLSQQLRLELEDFVPEGVLRTNIKGKSLRSVELVIDTLTLMRYYDELLADQKVFDENDKSEKGNKKRKRGKQD</sequence>